<protein>
    <submittedName>
        <fullName evidence="1">YtxH domain-containing protein</fullName>
    </submittedName>
</protein>
<accession>A0A4Q0UAT6</accession>
<proteinExistence type="predicted"/>
<reference evidence="1" key="1">
    <citation type="journal article" date="2021" name="PeerJ">
        <title>Extensive microbial diversity within the chicken gut microbiome revealed by metagenomics and culture.</title>
        <authorList>
            <person name="Gilroy R."/>
            <person name="Ravi A."/>
            <person name="Getino M."/>
            <person name="Pursley I."/>
            <person name="Horton D.L."/>
            <person name="Alikhan N.F."/>
            <person name="Baker D."/>
            <person name="Gharbi K."/>
            <person name="Hall N."/>
            <person name="Watson M."/>
            <person name="Adriaenssens E.M."/>
            <person name="Foster-Nyarko E."/>
            <person name="Jarju S."/>
            <person name="Secka A."/>
            <person name="Antonio M."/>
            <person name="Oren A."/>
            <person name="Chaudhuri R.R."/>
            <person name="La Ragione R."/>
            <person name="Hildebrand F."/>
            <person name="Pallen M.J."/>
        </authorList>
    </citation>
    <scope>NUCLEOTIDE SEQUENCE</scope>
    <source>
        <strain evidence="1">4100</strain>
    </source>
</reference>
<dbReference type="EMBL" id="DYXT01000038">
    <property type="protein sequence ID" value="HJE39551.1"/>
    <property type="molecule type" value="Genomic_DNA"/>
</dbReference>
<name>A0A4Q0UAT6_9BACT</name>
<organism evidence="1 2">
    <name type="scientific">Candidatus Amulumruptor caecigallinarius</name>
    <dbReference type="NCBI Taxonomy" id="2109911"/>
    <lineage>
        <taxon>Bacteria</taxon>
        <taxon>Pseudomonadati</taxon>
        <taxon>Bacteroidota</taxon>
        <taxon>Bacteroidia</taxon>
        <taxon>Bacteroidales</taxon>
        <taxon>Muribaculaceae</taxon>
        <taxon>Candidatus Amulumruptor</taxon>
    </lineage>
</organism>
<evidence type="ECO:0000313" key="1">
    <source>
        <dbReference type="EMBL" id="HJE39551.1"/>
    </source>
</evidence>
<sequence>MNATSILYAFLGGAIVGAGAALLLAPEKGEDTRKRIREILRKKGIICCDSEIDALVEQLTSEVEAE</sequence>
<reference evidence="1" key="2">
    <citation type="submission" date="2021-09" db="EMBL/GenBank/DDBJ databases">
        <authorList>
            <person name="Gilroy R."/>
        </authorList>
    </citation>
    <scope>NUCLEOTIDE SEQUENCE</scope>
    <source>
        <strain evidence="1">4100</strain>
    </source>
</reference>
<dbReference type="Pfam" id="PF12732">
    <property type="entry name" value="YtxH"/>
    <property type="match status" value="1"/>
</dbReference>
<dbReference type="Proteomes" id="UP000711407">
    <property type="component" value="Unassembled WGS sequence"/>
</dbReference>
<dbReference type="InterPro" id="IPR024623">
    <property type="entry name" value="YtxH"/>
</dbReference>
<gene>
    <name evidence="1" type="ORF">K8V47_07340</name>
</gene>
<comment type="caution">
    <text evidence="1">The sequence shown here is derived from an EMBL/GenBank/DDBJ whole genome shotgun (WGS) entry which is preliminary data.</text>
</comment>
<dbReference type="AlphaFoldDB" id="A0A4Q0UAT6"/>
<evidence type="ECO:0000313" key="2">
    <source>
        <dbReference type="Proteomes" id="UP000711407"/>
    </source>
</evidence>